<comment type="caution">
    <text evidence="1">The sequence shown here is derived from an EMBL/GenBank/DDBJ whole genome shotgun (WGS) entry which is preliminary data.</text>
</comment>
<dbReference type="InterPro" id="IPR029062">
    <property type="entry name" value="Class_I_gatase-like"/>
</dbReference>
<evidence type="ECO:0000313" key="1">
    <source>
        <dbReference type="EMBL" id="MPM21288.1"/>
    </source>
</evidence>
<dbReference type="EMBL" id="VSSQ01003560">
    <property type="protein sequence ID" value="MPM21288.1"/>
    <property type="molecule type" value="Genomic_DNA"/>
</dbReference>
<reference evidence="1" key="1">
    <citation type="submission" date="2019-08" db="EMBL/GenBank/DDBJ databases">
        <authorList>
            <person name="Kucharzyk K."/>
            <person name="Murdoch R.W."/>
            <person name="Higgins S."/>
            <person name="Loffler F."/>
        </authorList>
    </citation>
    <scope>NUCLEOTIDE SEQUENCE</scope>
</reference>
<protein>
    <submittedName>
        <fullName evidence="1">Uncharacterized protein</fullName>
    </submittedName>
</protein>
<gene>
    <name evidence="1" type="ORF">SDC9_67732</name>
</gene>
<dbReference type="Gene3D" id="3.40.50.880">
    <property type="match status" value="1"/>
</dbReference>
<organism evidence="1">
    <name type="scientific">bioreactor metagenome</name>
    <dbReference type="NCBI Taxonomy" id="1076179"/>
    <lineage>
        <taxon>unclassified sequences</taxon>
        <taxon>metagenomes</taxon>
        <taxon>ecological metagenomes</taxon>
    </lineage>
</organism>
<dbReference type="AlphaFoldDB" id="A0A644XZT0"/>
<name>A0A644XZT0_9ZZZZ</name>
<sequence>MCHKEPTARDDNIITANGTATLEFTREVLLALDIAPESNIVEWYNFHKLGFYNAPMPKMP</sequence>
<accession>A0A644XZT0</accession>
<proteinExistence type="predicted"/>